<evidence type="ECO:0000256" key="4">
    <source>
        <dbReference type="ARBA" id="ARBA00023315"/>
    </source>
</evidence>
<reference evidence="7 8" key="1">
    <citation type="journal article" date="2014" name="ISME J.">
        <title>Ecophysiology of Thioploca ingrica as revealed by the complete genome sequence supplemented with proteomic evidence.</title>
        <authorList>
            <person name="Kojima H."/>
            <person name="Ogura Y."/>
            <person name="Yamamoto N."/>
            <person name="Togashi T."/>
            <person name="Mori H."/>
            <person name="Watanabe T."/>
            <person name="Nemoto F."/>
            <person name="Kurokawa K."/>
            <person name="Hayashi T."/>
            <person name="Fukui M."/>
        </authorList>
    </citation>
    <scope>NUCLEOTIDE SEQUENCE [LARGE SCALE GENOMIC DNA]</scope>
</reference>
<dbReference type="GO" id="GO:0004314">
    <property type="term" value="F:[acyl-carrier-protein] S-malonyltransferase activity"/>
    <property type="evidence" value="ECO:0007669"/>
    <property type="project" value="UniProtKB-EC"/>
</dbReference>
<evidence type="ECO:0000259" key="6">
    <source>
        <dbReference type="SMART" id="SM00827"/>
    </source>
</evidence>
<dbReference type="Proteomes" id="UP000031623">
    <property type="component" value="Chromosome"/>
</dbReference>
<keyword evidence="3" id="KW-0808">Transferase</keyword>
<accession>A0A090AL62</accession>
<dbReference type="InterPro" id="IPR001227">
    <property type="entry name" value="Ac_transferase_dom_sf"/>
</dbReference>
<dbReference type="Gene3D" id="3.40.366.10">
    <property type="entry name" value="Malonyl-Coenzyme A Acyl Carrier Protein, domain 2"/>
    <property type="match status" value="1"/>
</dbReference>
<dbReference type="CDD" id="cd04742">
    <property type="entry name" value="NPD_FabD"/>
    <property type="match status" value="1"/>
</dbReference>
<dbReference type="InterPro" id="IPR013785">
    <property type="entry name" value="Aldolase_TIM"/>
</dbReference>
<name>A0A090AL62_9GAMM</name>
<dbReference type="NCBIfam" id="TIGR00128">
    <property type="entry name" value="fabD"/>
    <property type="match status" value="1"/>
</dbReference>
<sequence>MTTWVFPGQGSQNKGMGANLFNEFSDLVAKSDDILGYSIKTLCLEDPHRQLNKTQYTQPALYIVNALSYFKKLRETNGKQPDFVAGHSLGEYNALLATGGVDFVTGLKLVKKRGELMSRAKEGAMAAVLNCSAEKIREILKENELSTIDVANYNAPAQIVISGSKDDINRAAAFFEKFDKVRYIPLNVSAAFHSRYMRPIQKEFEEFLKEIRFSELKIPLIANIHARPYLQSDIISNLATQLSQPVQWVNSIRYLIDRGENTFEEIGPGDVLTKLIIGIRRETLAIANHELATSKPSKSINTQTAPISKPNITVHSIGNQSFKEDYGLKYAYVTGAMVKGIASKALVVKMGKAGLMGYFGTGGLKLPLIEEAIQFIQRELNENQAYGMNFLHNLDNPQQEEDTIDLFLKYGVTNIEASAFIQVTPALVRYRLKGLRRDAEGKVFSIHKVLAKLSRPEVAQVFLSPPPAGILKKLLQTQQISQEEVTLSKAMPMADDICVEADSGGHTDRGIISVLLPSIIRQRDEMMKKYQYTKTIRVGAAGGIGTPEAAATAFILGADFVLTGSINQCTVEADTSHTVKDILQTLNVQDTDYAPAGDMFELGAKVQVVRKGLFFPARANKLYDLYRQYYSLEEIDEKTKKQIQEKYFQRSFDEVYEETKAHYSKTQPDLIEKAKHNPKQKMALIFKWYFVHSMRLARQGHLEQKVNYQIHCGSAMGAFNQWVKGTALENWQNRHVDEIAEKLMQETSTLLNQRFKTFLNN</sequence>
<dbReference type="GO" id="GO:0006633">
    <property type="term" value="P:fatty acid biosynthetic process"/>
    <property type="evidence" value="ECO:0007669"/>
    <property type="project" value="TreeGrafter"/>
</dbReference>
<proteinExistence type="inferred from homology"/>
<dbReference type="GO" id="GO:0005829">
    <property type="term" value="C:cytosol"/>
    <property type="evidence" value="ECO:0007669"/>
    <property type="project" value="TreeGrafter"/>
</dbReference>
<evidence type="ECO:0000313" key="8">
    <source>
        <dbReference type="Proteomes" id="UP000031623"/>
    </source>
</evidence>
<dbReference type="SUPFAM" id="SSF55048">
    <property type="entry name" value="Probable ACP-binding domain of malonyl-CoA ACP transacylase"/>
    <property type="match status" value="1"/>
</dbReference>
<dbReference type="Pfam" id="PF21607">
    <property type="entry name" value="FabD_helical_ins"/>
    <property type="match status" value="1"/>
</dbReference>
<feature type="domain" description="Malonyl-CoA:ACP transacylase (MAT)" evidence="6">
    <location>
        <begin position="5"/>
        <end position="341"/>
    </location>
</feature>
<dbReference type="FunFam" id="3.30.70.250:FF:000001">
    <property type="entry name" value="Malonyl CoA-acyl carrier protein transacylase"/>
    <property type="match status" value="1"/>
</dbReference>
<dbReference type="InterPro" id="IPR014043">
    <property type="entry name" value="Acyl_transferase_dom"/>
</dbReference>
<dbReference type="KEGG" id="tig:THII_2215"/>
<dbReference type="EMBL" id="AP014633">
    <property type="protein sequence ID" value="BAP56512.1"/>
    <property type="molecule type" value="Genomic_DNA"/>
</dbReference>
<comment type="similarity">
    <text evidence="1">Belongs to the FabD family.</text>
</comment>
<evidence type="ECO:0000256" key="3">
    <source>
        <dbReference type="ARBA" id="ARBA00022679"/>
    </source>
</evidence>
<evidence type="ECO:0000256" key="1">
    <source>
        <dbReference type="ARBA" id="ARBA00008217"/>
    </source>
</evidence>
<gene>
    <name evidence="7" type="ORF">THII_2215</name>
</gene>
<dbReference type="SUPFAM" id="SSF52151">
    <property type="entry name" value="FabD/lysophospholipase-like"/>
    <property type="match status" value="1"/>
</dbReference>
<keyword evidence="4" id="KW-0012">Acyltransferase</keyword>
<dbReference type="OrthoDB" id="9808564at2"/>
<dbReference type="STRING" id="40754.THII_2215"/>
<dbReference type="Gene3D" id="3.20.20.70">
    <property type="entry name" value="Aldolase class I"/>
    <property type="match status" value="1"/>
</dbReference>
<comment type="catalytic activity">
    <reaction evidence="5">
        <text>holo-[ACP] + malonyl-CoA = malonyl-[ACP] + CoA</text>
        <dbReference type="Rhea" id="RHEA:41792"/>
        <dbReference type="Rhea" id="RHEA-COMP:9623"/>
        <dbReference type="Rhea" id="RHEA-COMP:9685"/>
        <dbReference type="ChEBI" id="CHEBI:57287"/>
        <dbReference type="ChEBI" id="CHEBI:57384"/>
        <dbReference type="ChEBI" id="CHEBI:64479"/>
        <dbReference type="ChEBI" id="CHEBI:78449"/>
        <dbReference type="EC" id="2.3.1.39"/>
    </reaction>
</comment>
<dbReference type="PANTHER" id="PTHR42681:SF1">
    <property type="entry name" value="MALONYL-COA-ACYL CARRIER PROTEIN TRANSACYLASE, MITOCHONDRIAL"/>
    <property type="match status" value="1"/>
</dbReference>
<dbReference type="HOGENOM" id="CLU_008708_0_0_6"/>
<dbReference type="PANTHER" id="PTHR42681">
    <property type="entry name" value="MALONYL-COA-ACYL CARRIER PROTEIN TRANSACYLASE, MITOCHONDRIAL"/>
    <property type="match status" value="1"/>
</dbReference>
<evidence type="ECO:0000256" key="2">
    <source>
        <dbReference type="ARBA" id="ARBA00013258"/>
    </source>
</evidence>
<dbReference type="EC" id="2.3.1.39" evidence="2"/>
<dbReference type="AlphaFoldDB" id="A0A090AL62"/>
<protein>
    <recommendedName>
        <fullName evidence="2">[acyl-carrier-protein] S-malonyltransferase</fullName>
        <ecNumber evidence="2">2.3.1.39</ecNumber>
    </recommendedName>
</protein>
<dbReference type="InterPro" id="IPR016036">
    <property type="entry name" value="Malonyl_transacylase_ACP-bd"/>
</dbReference>
<organism evidence="7 8">
    <name type="scientific">Thioploca ingrica</name>
    <dbReference type="NCBI Taxonomy" id="40754"/>
    <lineage>
        <taxon>Bacteria</taxon>
        <taxon>Pseudomonadati</taxon>
        <taxon>Pseudomonadota</taxon>
        <taxon>Gammaproteobacteria</taxon>
        <taxon>Thiotrichales</taxon>
        <taxon>Thiotrichaceae</taxon>
        <taxon>Thioploca</taxon>
    </lineage>
</organism>
<dbReference type="NCBIfam" id="TIGR02814">
    <property type="entry name" value="pfaD_fam"/>
    <property type="match status" value="1"/>
</dbReference>
<dbReference type="SMART" id="SM00827">
    <property type="entry name" value="PKS_AT"/>
    <property type="match status" value="1"/>
</dbReference>
<dbReference type="InterPro" id="IPR049489">
    <property type="entry name" value="FabD-like_helical_ins"/>
</dbReference>
<dbReference type="SUPFAM" id="SSF51395">
    <property type="entry name" value="FMN-linked oxidoreductases"/>
    <property type="match status" value="1"/>
</dbReference>
<dbReference type="Gene3D" id="3.30.70.250">
    <property type="entry name" value="Malonyl-CoA ACP transacylase, ACP-binding"/>
    <property type="match status" value="1"/>
</dbReference>
<keyword evidence="8" id="KW-1185">Reference proteome</keyword>
<dbReference type="InterPro" id="IPR050858">
    <property type="entry name" value="Mal-CoA-ACP_Trans/PKS_FabD"/>
</dbReference>
<dbReference type="Pfam" id="PF00698">
    <property type="entry name" value="Acyl_transf_1"/>
    <property type="match status" value="1"/>
</dbReference>
<evidence type="ECO:0000256" key="5">
    <source>
        <dbReference type="ARBA" id="ARBA00048462"/>
    </source>
</evidence>
<dbReference type="InterPro" id="IPR016035">
    <property type="entry name" value="Acyl_Trfase/lysoPLipase"/>
</dbReference>
<dbReference type="InterPro" id="IPR014179">
    <property type="entry name" value="PfaD-like_TIM-barrel"/>
</dbReference>
<dbReference type="InterPro" id="IPR004410">
    <property type="entry name" value="Malonyl_CoA-ACP_transAc_FabD"/>
</dbReference>
<evidence type="ECO:0000313" key="7">
    <source>
        <dbReference type="EMBL" id="BAP56512.1"/>
    </source>
</evidence>